<evidence type="ECO:0000256" key="5">
    <source>
        <dbReference type="ARBA" id="ARBA00022475"/>
    </source>
</evidence>
<organism evidence="16 17">
    <name type="scientific">Camelus dromedarius</name>
    <name type="common">Dromedary</name>
    <name type="synonym">Arabian camel</name>
    <dbReference type="NCBI Taxonomy" id="9838"/>
    <lineage>
        <taxon>Eukaryota</taxon>
        <taxon>Metazoa</taxon>
        <taxon>Chordata</taxon>
        <taxon>Craniata</taxon>
        <taxon>Vertebrata</taxon>
        <taxon>Euteleostomi</taxon>
        <taxon>Mammalia</taxon>
        <taxon>Eutheria</taxon>
        <taxon>Laurasiatheria</taxon>
        <taxon>Artiodactyla</taxon>
        <taxon>Tylopoda</taxon>
        <taxon>Camelidae</taxon>
        <taxon>Camelus</taxon>
    </lineage>
</organism>
<evidence type="ECO:0000256" key="13">
    <source>
        <dbReference type="ARBA" id="ARBA00025890"/>
    </source>
</evidence>
<comment type="caution">
    <text evidence="16">The sequence shown here is derived from an EMBL/GenBank/DDBJ whole genome shotgun (WGS) entry which is preliminary data.</text>
</comment>
<keyword evidence="17" id="KW-1185">Reference proteome</keyword>
<dbReference type="FunFam" id="1.50.10.10:FF:000004">
    <property type="entry name" value="Phosphorylase b kinase regulatory subunit"/>
    <property type="match status" value="1"/>
</dbReference>
<dbReference type="EMBL" id="JWIN03000037">
    <property type="protein sequence ID" value="KAB1253654.1"/>
    <property type="molecule type" value="Genomic_DNA"/>
</dbReference>
<dbReference type="AlphaFoldDB" id="A0A5N4C5J5"/>
<keyword evidence="11 14" id="KW-0449">Lipoprotein</keyword>
<evidence type="ECO:0000256" key="10">
    <source>
        <dbReference type="ARBA" id="ARBA00023277"/>
    </source>
</evidence>
<keyword evidence="6" id="KW-0597">Phosphoprotein</keyword>
<dbReference type="GO" id="GO:0005886">
    <property type="term" value="C:plasma membrane"/>
    <property type="evidence" value="ECO:0007669"/>
    <property type="project" value="UniProtKB-SubCell"/>
</dbReference>
<evidence type="ECO:0000256" key="4">
    <source>
        <dbReference type="ARBA" id="ARBA00007128"/>
    </source>
</evidence>
<dbReference type="PANTHER" id="PTHR10749">
    <property type="entry name" value="PHOSPHORYLASE B KINASE REGULATORY SUBUNIT"/>
    <property type="match status" value="1"/>
</dbReference>
<comment type="subcellular location">
    <subcellularLocation>
        <location evidence="2 14">Cell membrane</location>
        <topology evidence="2 14">Lipid-anchor</topology>
        <orientation evidence="2 14">Cytoplasmic side</orientation>
    </subcellularLocation>
</comment>
<comment type="similarity">
    <text evidence="4 14">Belongs to the phosphorylase b kinase regulatory chain family.</text>
</comment>
<evidence type="ECO:0000256" key="8">
    <source>
        <dbReference type="ARBA" id="ARBA00022860"/>
    </source>
</evidence>
<keyword evidence="9 14" id="KW-0472">Membrane</keyword>
<dbReference type="GO" id="GO:0005516">
    <property type="term" value="F:calmodulin binding"/>
    <property type="evidence" value="ECO:0007669"/>
    <property type="project" value="UniProtKB-KW"/>
</dbReference>
<dbReference type="Pfam" id="PF00723">
    <property type="entry name" value="Glyco_hydro_15"/>
    <property type="match status" value="1"/>
</dbReference>
<keyword evidence="5 14" id="KW-1003">Cell membrane</keyword>
<keyword evidence="12 14" id="KW-0636">Prenylation</keyword>
<dbReference type="Gene3D" id="1.50.10.10">
    <property type="match status" value="1"/>
</dbReference>
<evidence type="ECO:0000256" key="12">
    <source>
        <dbReference type="ARBA" id="ARBA00023289"/>
    </source>
</evidence>
<keyword evidence="7 14" id="KW-0321">Glycogen metabolism</keyword>
<dbReference type="InterPro" id="IPR012341">
    <property type="entry name" value="6hp_glycosidase-like_sf"/>
</dbReference>
<dbReference type="SUPFAM" id="SSF48208">
    <property type="entry name" value="Six-hairpin glycosidases"/>
    <property type="match status" value="1"/>
</dbReference>
<evidence type="ECO:0000256" key="3">
    <source>
        <dbReference type="ARBA" id="ARBA00005131"/>
    </source>
</evidence>
<accession>A0A5N4C5J5</accession>
<evidence type="ECO:0000259" key="15">
    <source>
        <dbReference type="Pfam" id="PF00723"/>
    </source>
</evidence>
<sequence>MRSRSNSGVRLDGYARLVHQTILCHQNPVTGLLPASYDQKDAWVRDNVYSILAVWGLGLAYRKNADRDEDKAKAYELEQGKGSKCSEADEGTATLHDQTAFFYCFCLLQVDKVESFKYSQSTKDSLHAKYNTKTCATVVGDDQWGHLQLDATSVYLLFLAQMTASGLHIIHSLDEVNFVQNLVFYIESAYKTADFGIWERGDKTNQGISELNASSVGMAKAALEALDELDLFGVKGGPQSVIHVLADEVQHCQSILNSILPRASTSKEVDASLLSVISFPAFAVEDNQLVELTKQEIITKLQGRYGCCRFLRDGYKTPKEVDRLCLLCFYQDPNRLYYEPAELKLFENIECEWPLFWTYFILDGIFSGNAEQVQEYREALEAVLIKGKNGVPLLPELYSVPPDKVDEEYQNPHTVDRVPMGKLPHMWGQSLYILGSLMAEGFLAPGEIDPLNLSILAETEEIKAILKNKGIDVETIADVHPIRVQPARILSHIYSSLEPVSQGIPHTREEPTILVMTAALAEAMQQ</sequence>
<dbReference type="InterPro" id="IPR011613">
    <property type="entry name" value="GH15-like"/>
</dbReference>
<comment type="subunit">
    <text evidence="13 14">Hexadecamer of 4 heterotetramers, each composed of alpha, beta, gamma, and delta subunits. Alpha (PHKA1 or PHKA2) and beta (PHKB) are regulatory subunits, gamma (PHKG1 or PHKG2) is the catalytic subunit, and delta is calmodulin.</text>
</comment>
<comment type="function">
    <text evidence="1">Phosphorylase b kinase catalyzes the phosphorylation of serine in certain substrates, including troponin I. The alpha chain may bind calmodulin.</text>
</comment>
<evidence type="ECO:0000313" key="16">
    <source>
        <dbReference type="EMBL" id="KAB1253654.1"/>
    </source>
</evidence>
<evidence type="ECO:0000256" key="9">
    <source>
        <dbReference type="ARBA" id="ARBA00023136"/>
    </source>
</evidence>
<evidence type="ECO:0000256" key="2">
    <source>
        <dbReference type="ARBA" id="ARBA00004342"/>
    </source>
</evidence>
<protein>
    <recommendedName>
        <fullName evidence="14">Phosphorylase b kinase regulatory subunit</fullName>
    </recommendedName>
</protein>
<dbReference type="Proteomes" id="UP000299084">
    <property type="component" value="Unassembled WGS sequence"/>
</dbReference>
<dbReference type="GO" id="GO:0005964">
    <property type="term" value="C:phosphorylase kinase complex"/>
    <property type="evidence" value="ECO:0007669"/>
    <property type="project" value="TreeGrafter"/>
</dbReference>
<dbReference type="InterPro" id="IPR008734">
    <property type="entry name" value="PHK_A/B_su"/>
</dbReference>
<dbReference type="UniPathway" id="UPA00163"/>
<keyword evidence="10 14" id="KW-0119">Carbohydrate metabolism</keyword>
<evidence type="ECO:0000256" key="14">
    <source>
        <dbReference type="RuleBase" id="RU364123"/>
    </source>
</evidence>
<comment type="pathway">
    <text evidence="3 14">Glycan biosynthesis; glycogen metabolism.</text>
</comment>
<evidence type="ECO:0000256" key="7">
    <source>
        <dbReference type="ARBA" id="ARBA00022600"/>
    </source>
</evidence>
<evidence type="ECO:0000313" key="17">
    <source>
        <dbReference type="Proteomes" id="UP000299084"/>
    </source>
</evidence>
<dbReference type="InterPro" id="IPR008928">
    <property type="entry name" value="6-hairpin_glycosidase_sf"/>
</dbReference>
<keyword evidence="8 14" id="KW-0112">Calmodulin-binding</keyword>
<dbReference type="PANTHER" id="PTHR10749:SF4">
    <property type="entry name" value="PHOSPHORYLASE B KINASE REGULATORY SUBUNIT ALPHA, SKELETAL MUSCLE ISOFORM"/>
    <property type="match status" value="1"/>
</dbReference>
<name>A0A5N4C5J5_CAMDR</name>
<evidence type="ECO:0000256" key="6">
    <source>
        <dbReference type="ARBA" id="ARBA00022553"/>
    </source>
</evidence>
<evidence type="ECO:0000256" key="11">
    <source>
        <dbReference type="ARBA" id="ARBA00023288"/>
    </source>
</evidence>
<proteinExistence type="inferred from homology"/>
<reference evidence="16 17" key="1">
    <citation type="journal article" date="2019" name="Mol. Ecol. Resour.">
        <title>Improving Illumina assemblies with Hi-C and long reads: an example with the North African dromedary.</title>
        <authorList>
            <person name="Elbers J.P."/>
            <person name="Rogers M.F."/>
            <person name="Perelman P.L."/>
            <person name="Proskuryakova A.A."/>
            <person name="Serdyukova N.A."/>
            <person name="Johnson W.E."/>
            <person name="Horin P."/>
            <person name="Corander J."/>
            <person name="Murphy D."/>
            <person name="Burger P.A."/>
        </authorList>
    </citation>
    <scope>NUCLEOTIDE SEQUENCE [LARGE SCALE GENOMIC DNA]</scope>
    <source>
        <strain evidence="16">Drom800</strain>
        <tissue evidence="16">Blood</tissue>
    </source>
</reference>
<dbReference type="GO" id="GO:0005977">
    <property type="term" value="P:glycogen metabolic process"/>
    <property type="evidence" value="ECO:0007669"/>
    <property type="project" value="UniProtKB-UniPathway"/>
</dbReference>
<evidence type="ECO:0000256" key="1">
    <source>
        <dbReference type="ARBA" id="ARBA00002837"/>
    </source>
</evidence>
<gene>
    <name evidence="16" type="ORF">Cadr_000003147</name>
</gene>
<feature type="domain" description="GH15-like" evidence="15">
    <location>
        <begin position="8"/>
        <end position="451"/>
    </location>
</feature>